<gene>
    <name evidence="1" type="ORF">L798_00689</name>
</gene>
<evidence type="ECO:0000313" key="1">
    <source>
        <dbReference type="EMBL" id="KDR09721.1"/>
    </source>
</evidence>
<sequence>MACAQDLECEDLTAPEEHFAENDLSFLSPASTCGNESELSSISGCLLLLQPEEVPCSGKR</sequence>
<organism evidence="1 2">
    <name type="scientific">Zootermopsis nevadensis</name>
    <name type="common">Dampwood termite</name>
    <dbReference type="NCBI Taxonomy" id="136037"/>
    <lineage>
        <taxon>Eukaryota</taxon>
        <taxon>Metazoa</taxon>
        <taxon>Ecdysozoa</taxon>
        <taxon>Arthropoda</taxon>
        <taxon>Hexapoda</taxon>
        <taxon>Insecta</taxon>
        <taxon>Pterygota</taxon>
        <taxon>Neoptera</taxon>
        <taxon>Polyneoptera</taxon>
        <taxon>Dictyoptera</taxon>
        <taxon>Blattodea</taxon>
        <taxon>Blattoidea</taxon>
        <taxon>Termitoidae</taxon>
        <taxon>Termopsidae</taxon>
        <taxon>Zootermopsis</taxon>
    </lineage>
</organism>
<reference evidence="1 2" key="1">
    <citation type="journal article" date="2014" name="Nat. Commun.">
        <title>Molecular traces of alternative social organization in a termite genome.</title>
        <authorList>
            <person name="Terrapon N."/>
            <person name="Li C."/>
            <person name="Robertson H.M."/>
            <person name="Ji L."/>
            <person name="Meng X."/>
            <person name="Booth W."/>
            <person name="Chen Z."/>
            <person name="Childers C.P."/>
            <person name="Glastad K.M."/>
            <person name="Gokhale K."/>
            <person name="Gowin J."/>
            <person name="Gronenberg W."/>
            <person name="Hermansen R.A."/>
            <person name="Hu H."/>
            <person name="Hunt B.G."/>
            <person name="Huylmans A.K."/>
            <person name="Khalil S.M."/>
            <person name="Mitchell R.D."/>
            <person name="Munoz-Torres M.C."/>
            <person name="Mustard J.A."/>
            <person name="Pan H."/>
            <person name="Reese J.T."/>
            <person name="Scharf M.E."/>
            <person name="Sun F."/>
            <person name="Vogel H."/>
            <person name="Xiao J."/>
            <person name="Yang W."/>
            <person name="Yang Z."/>
            <person name="Yang Z."/>
            <person name="Zhou J."/>
            <person name="Zhu J."/>
            <person name="Brent C.S."/>
            <person name="Elsik C.G."/>
            <person name="Goodisman M.A."/>
            <person name="Liberles D.A."/>
            <person name="Roe R.M."/>
            <person name="Vargo E.L."/>
            <person name="Vilcinskas A."/>
            <person name="Wang J."/>
            <person name="Bornberg-Bauer E."/>
            <person name="Korb J."/>
            <person name="Zhang G."/>
            <person name="Liebig J."/>
        </authorList>
    </citation>
    <scope>NUCLEOTIDE SEQUENCE [LARGE SCALE GENOMIC DNA]</scope>
    <source>
        <tissue evidence="1">Whole organism</tissue>
    </source>
</reference>
<dbReference type="InParanoid" id="A0A067QKP8"/>
<evidence type="ECO:0000313" key="2">
    <source>
        <dbReference type="Proteomes" id="UP000027135"/>
    </source>
</evidence>
<accession>A0A067QKP8</accession>
<dbReference type="EMBL" id="KK853221">
    <property type="protein sequence ID" value="KDR09721.1"/>
    <property type="molecule type" value="Genomic_DNA"/>
</dbReference>
<dbReference type="Proteomes" id="UP000027135">
    <property type="component" value="Unassembled WGS sequence"/>
</dbReference>
<dbReference type="AlphaFoldDB" id="A0A067QKP8"/>
<keyword evidence="2" id="KW-1185">Reference proteome</keyword>
<protein>
    <submittedName>
        <fullName evidence="1">Uncharacterized protein</fullName>
    </submittedName>
</protein>
<name>A0A067QKP8_ZOONE</name>
<proteinExistence type="predicted"/>